<dbReference type="OrthoDB" id="123929at2759"/>
<dbReference type="Proteomes" id="UP000604825">
    <property type="component" value="Unassembled WGS sequence"/>
</dbReference>
<feature type="region of interest" description="Disordered" evidence="1">
    <location>
        <begin position="193"/>
        <end position="225"/>
    </location>
</feature>
<evidence type="ECO:0000256" key="1">
    <source>
        <dbReference type="SAM" id="MobiDB-lite"/>
    </source>
</evidence>
<reference evidence="2" key="1">
    <citation type="submission" date="2020-10" db="EMBL/GenBank/DDBJ databases">
        <authorList>
            <person name="Han B."/>
            <person name="Lu T."/>
            <person name="Zhao Q."/>
            <person name="Huang X."/>
            <person name="Zhao Y."/>
        </authorList>
    </citation>
    <scope>NUCLEOTIDE SEQUENCE</scope>
</reference>
<feature type="compositionally biased region" description="Basic and acidic residues" evidence="1">
    <location>
        <begin position="197"/>
        <end position="209"/>
    </location>
</feature>
<sequence length="284" mass="30702">MVCYDGGYAVHMVFDGSKLGIEPQAVQITPAVFDDSKLGIEPYAVKITPAGDLLVLTPSTATSTGSSCRCHHVELQVFRKELDRSESFTVSIPAHTGGAMPASSYLDQSLTEEKHPESWSSSQQVIFDTEGTSSSESSLLGTVASEMKLEELNQKSERCEPAVEKATVELEHGIDCGQAPDQKCDHAPAKAAKAPSKCREADETADTNKEAFGSRPGSMKKTRRRLQPAAAMLLREFTGTDIDADNEMEERCRSSSRSRVPTGRSDALVQLLMKGHLGGPVRRA</sequence>
<evidence type="ECO:0000313" key="2">
    <source>
        <dbReference type="EMBL" id="CAD6265609.1"/>
    </source>
</evidence>
<proteinExistence type="predicted"/>
<accession>A0A811R6G1</accession>
<evidence type="ECO:0000313" key="3">
    <source>
        <dbReference type="Proteomes" id="UP000604825"/>
    </source>
</evidence>
<name>A0A811R6G1_9POAL</name>
<feature type="region of interest" description="Disordered" evidence="1">
    <location>
        <begin position="107"/>
        <end position="138"/>
    </location>
</feature>
<gene>
    <name evidence="2" type="ORF">NCGR_LOCUS48914</name>
</gene>
<dbReference type="EMBL" id="CAJGYO010000013">
    <property type="protein sequence ID" value="CAD6265609.1"/>
    <property type="molecule type" value="Genomic_DNA"/>
</dbReference>
<feature type="region of interest" description="Disordered" evidence="1">
    <location>
        <begin position="242"/>
        <end position="264"/>
    </location>
</feature>
<keyword evidence="3" id="KW-1185">Reference proteome</keyword>
<comment type="caution">
    <text evidence="2">The sequence shown here is derived from an EMBL/GenBank/DDBJ whole genome shotgun (WGS) entry which is preliminary data.</text>
</comment>
<organism evidence="2 3">
    <name type="scientific">Miscanthus lutarioriparius</name>
    <dbReference type="NCBI Taxonomy" id="422564"/>
    <lineage>
        <taxon>Eukaryota</taxon>
        <taxon>Viridiplantae</taxon>
        <taxon>Streptophyta</taxon>
        <taxon>Embryophyta</taxon>
        <taxon>Tracheophyta</taxon>
        <taxon>Spermatophyta</taxon>
        <taxon>Magnoliopsida</taxon>
        <taxon>Liliopsida</taxon>
        <taxon>Poales</taxon>
        <taxon>Poaceae</taxon>
        <taxon>PACMAD clade</taxon>
        <taxon>Panicoideae</taxon>
        <taxon>Andropogonodae</taxon>
        <taxon>Andropogoneae</taxon>
        <taxon>Saccharinae</taxon>
        <taxon>Miscanthus</taxon>
    </lineage>
</organism>
<dbReference type="AlphaFoldDB" id="A0A811R6G1"/>
<protein>
    <submittedName>
        <fullName evidence="2">Uncharacterized protein</fullName>
    </submittedName>
</protein>
<feature type="compositionally biased region" description="Low complexity" evidence="1">
    <location>
        <begin position="129"/>
        <end position="138"/>
    </location>
</feature>